<feature type="transmembrane region" description="Helical" evidence="4">
    <location>
        <begin position="85"/>
        <end position="111"/>
    </location>
</feature>
<keyword evidence="4" id="KW-0472">Membrane</keyword>
<feature type="compositionally biased region" description="Polar residues" evidence="3">
    <location>
        <begin position="254"/>
        <end position="276"/>
    </location>
</feature>
<keyword evidence="1" id="KW-0547">Nucleotide-binding</keyword>
<sequence length="342" mass="37329">MSGEMNNQEEPDEVVRMLAHDGGGHMANVLVGILLLNRRGRTPPVQGESLCSKGHQPGGGTHNLPRQGTPLVSVRYVNCIVHLHAIVHILVSALPTFLFAYVVSVHILNLFGHSAHILQHGPFYGTYGFNGHQYSGCAIDLHRDSSALYLSLLIGVCYSCLFELLSGGTRSEEVFVVKSGTKLALHACIHLLGVHLFILTQVRQRKTFLKVGQSLLARKDLELETQFKDHMIQSVMPKKVASELLKETSELRRPSQSLESNCRTSNSTNAGRSSAAESTAGIVGAGGLIGGPTSDVQRHSNSMPSVRKFRPFTMNLMTDVSILFADIAGFTKMSSNNRLMSW</sequence>
<proteinExistence type="predicted"/>
<keyword evidence="5" id="KW-1185">Reference proteome</keyword>
<feature type="transmembrane region" description="Helical" evidence="4">
    <location>
        <begin position="148"/>
        <end position="168"/>
    </location>
</feature>
<evidence type="ECO:0000256" key="4">
    <source>
        <dbReference type="SAM" id="Phobius"/>
    </source>
</evidence>
<evidence type="ECO:0000313" key="5">
    <source>
        <dbReference type="Proteomes" id="UP000887574"/>
    </source>
</evidence>
<dbReference type="AlphaFoldDB" id="A0A915DNJ1"/>
<protein>
    <submittedName>
        <fullName evidence="6">Guanylate cyclase domain-containing protein</fullName>
    </submittedName>
</protein>
<evidence type="ECO:0000256" key="1">
    <source>
        <dbReference type="ARBA" id="ARBA00022741"/>
    </source>
</evidence>
<organism evidence="5 6">
    <name type="scientific">Ditylenchus dipsaci</name>
    <dbReference type="NCBI Taxonomy" id="166011"/>
    <lineage>
        <taxon>Eukaryota</taxon>
        <taxon>Metazoa</taxon>
        <taxon>Ecdysozoa</taxon>
        <taxon>Nematoda</taxon>
        <taxon>Chromadorea</taxon>
        <taxon>Rhabditida</taxon>
        <taxon>Tylenchina</taxon>
        <taxon>Tylenchomorpha</taxon>
        <taxon>Sphaerularioidea</taxon>
        <taxon>Anguinidae</taxon>
        <taxon>Anguininae</taxon>
        <taxon>Ditylenchus</taxon>
    </lineage>
</organism>
<name>A0A915DNJ1_9BILA</name>
<dbReference type="GO" id="GO:0004016">
    <property type="term" value="F:adenylate cyclase activity"/>
    <property type="evidence" value="ECO:0007669"/>
    <property type="project" value="TreeGrafter"/>
</dbReference>
<keyword evidence="4" id="KW-1133">Transmembrane helix</keyword>
<dbReference type="WBParaSite" id="jg21874.1">
    <property type="protein sequence ID" value="jg21874.1"/>
    <property type="gene ID" value="jg21874"/>
</dbReference>
<dbReference type="PANTHER" id="PTHR45627:SF8">
    <property type="entry name" value="ADENYLATE CYCLASE TYPE 9"/>
    <property type="match status" value="1"/>
</dbReference>
<keyword evidence="2" id="KW-0456">Lyase</keyword>
<dbReference type="Proteomes" id="UP000887574">
    <property type="component" value="Unplaced"/>
</dbReference>
<feature type="region of interest" description="Disordered" evidence="3">
    <location>
        <begin position="45"/>
        <end position="66"/>
    </location>
</feature>
<dbReference type="GO" id="GO:0000166">
    <property type="term" value="F:nucleotide binding"/>
    <property type="evidence" value="ECO:0007669"/>
    <property type="project" value="UniProtKB-KW"/>
</dbReference>
<evidence type="ECO:0000256" key="2">
    <source>
        <dbReference type="ARBA" id="ARBA00023239"/>
    </source>
</evidence>
<dbReference type="GO" id="GO:0005886">
    <property type="term" value="C:plasma membrane"/>
    <property type="evidence" value="ECO:0007669"/>
    <property type="project" value="TreeGrafter"/>
</dbReference>
<feature type="transmembrane region" description="Helical" evidence="4">
    <location>
        <begin position="183"/>
        <end position="200"/>
    </location>
</feature>
<reference evidence="6" key="1">
    <citation type="submission" date="2022-11" db="UniProtKB">
        <authorList>
            <consortium name="WormBaseParasite"/>
        </authorList>
    </citation>
    <scope>IDENTIFICATION</scope>
</reference>
<keyword evidence="4" id="KW-0812">Transmembrane</keyword>
<dbReference type="PANTHER" id="PTHR45627">
    <property type="entry name" value="ADENYLATE CYCLASE TYPE 1"/>
    <property type="match status" value="1"/>
</dbReference>
<feature type="region of interest" description="Disordered" evidence="3">
    <location>
        <begin position="248"/>
        <end position="276"/>
    </location>
</feature>
<evidence type="ECO:0000256" key="3">
    <source>
        <dbReference type="SAM" id="MobiDB-lite"/>
    </source>
</evidence>
<accession>A0A915DNJ1</accession>
<evidence type="ECO:0000313" key="6">
    <source>
        <dbReference type="WBParaSite" id="jg21874.1"/>
    </source>
</evidence>
<dbReference type="GO" id="GO:0007189">
    <property type="term" value="P:adenylate cyclase-activating G protein-coupled receptor signaling pathway"/>
    <property type="evidence" value="ECO:0007669"/>
    <property type="project" value="TreeGrafter"/>
</dbReference>